<evidence type="ECO:0000313" key="11">
    <source>
        <dbReference type="Proteomes" id="UP000186922"/>
    </source>
</evidence>
<comment type="caution">
    <text evidence="6">Lacks conserved residue(s) required for the propagation of feature annotation.</text>
</comment>
<organism evidence="10 11">
    <name type="scientific">Ramazzottius varieornatus</name>
    <name type="common">Water bear</name>
    <name type="synonym">Tardigrade</name>
    <dbReference type="NCBI Taxonomy" id="947166"/>
    <lineage>
        <taxon>Eukaryota</taxon>
        <taxon>Metazoa</taxon>
        <taxon>Ecdysozoa</taxon>
        <taxon>Tardigrada</taxon>
        <taxon>Eutardigrada</taxon>
        <taxon>Parachela</taxon>
        <taxon>Hypsibioidea</taxon>
        <taxon>Ramazzottiidae</taxon>
        <taxon>Ramazzottius</taxon>
    </lineage>
</organism>
<keyword evidence="4 7" id="KW-0862">Zinc</keyword>
<feature type="signal peptide" evidence="7">
    <location>
        <begin position="1"/>
        <end position="18"/>
    </location>
</feature>
<name>A0A1D1UYF1_RAMVA</name>
<dbReference type="Proteomes" id="UP000186922">
    <property type="component" value="Unassembled WGS sequence"/>
</dbReference>
<keyword evidence="5 7" id="KW-0482">Metalloprotease</keyword>
<dbReference type="Pfam" id="PF01400">
    <property type="entry name" value="Astacin"/>
    <property type="match status" value="1"/>
</dbReference>
<dbReference type="GO" id="GO:0008270">
    <property type="term" value="F:zinc ion binding"/>
    <property type="evidence" value="ECO:0007669"/>
    <property type="project" value="InterPro"/>
</dbReference>
<dbReference type="EMBL" id="BDGG01000002">
    <property type="protein sequence ID" value="GAU92347.1"/>
    <property type="molecule type" value="Genomic_DNA"/>
</dbReference>
<evidence type="ECO:0000256" key="2">
    <source>
        <dbReference type="ARBA" id="ARBA00022723"/>
    </source>
</evidence>
<feature type="chain" id="PRO_5008811099" description="Metalloendopeptidase" evidence="7">
    <location>
        <begin position="19"/>
        <end position="285"/>
    </location>
</feature>
<dbReference type="InterPro" id="IPR001506">
    <property type="entry name" value="Peptidase_M12A"/>
</dbReference>
<reference evidence="10 11" key="1">
    <citation type="journal article" date="2016" name="Nat. Commun.">
        <title>Extremotolerant tardigrade genome and improved radiotolerance of human cultured cells by tardigrade-unique protein.</title>
        <authorList>
            <person name="Hashimoto T."/>
            <person name="Horikawa D.D."/>
            <person name="Saito Y."/>
            <person name="Kuwahara H."/>
            <person name="Kozuka-Hata H."/>
            <person name="Shin-I T."/>
            <person name="Minakuchi Y."/>
            <person name="Ohishi K."/>
            <person name="Motoyama A."/>
            <person name="Aizu T."/>
            <person name="Enomoto A."/>
            <person name="Kondo K."/>
            <person name="Tanaka S."/>
            <person name="Hara Y."/>
            <person name="Koshikawa S."/>
            <person name="Sagara H."/>
            <person name="Miura T."/>
            <person name="Yokobori S."/>
            <person name="Miyagawa K."/>
            <person name="Suzuki Y."/>
            <person name="Kubo T."/>
            <person name="Oyama M."/>
            <person name="Kohara Y."/>
            <person name="Fujiyama A."/>
            <person name="Arakawa K."/>
            <person name="Katayama T."/>
            <person name="Toyoda A."/>
            <person name="Kunieda T."/>
        </authorList>
    </citation>
    <scope>NUCLEOTIDE SEQUENCE [LARGE SCALE GENOMIC DNA]</scope>
    <source>
        <strain evidence="10 11">YOKOZUNA-1</strain>
    </source>
</reference>
<evidence type="ECO:0000256" key="6">
    <source>
        <dbReference type="PROSITE-ProRule" id="PRU01211"/>
    </source>
</evidence>
<evidence type="ECO:0000256" key="5">
    <source>
        <dbReference type="ARBA" id="ARBA00023049"/>
    </source>
</evidence>
<comment type="caution">
    <text evidence="10">The sequence shown here is derived from an EMBL/GenBank/DDBJ whole genome shotgun (WGS) entry which is preliminary data.</text>
</comment>
<keyword evidence="11" id="KW-1185">Reference proteome</keyword>
<dbReference type="PROSITE" id="PS51864">
    <property type="entry name" value="ASTACIN"/>
    <property type="match status" value="1"/>
</dbReference>
<dbReference type="GO" id="GO:0006508">
    <property type="term" value="P:proteolysis"/>
    <property type="evidence" value="ECO:0007669"/>
    <property type="project" value="UniProtKB-KW"/>
</dbReference>
<evidence type="ECO:0000256" key="4">
    <source>
        <dbReference type="ARBA" id="ARBA00022833"/>
    </source>
</evidence>
<keyword evidence="3 7" id="KW-0378">Hydrolase</keyword>
<evidence type="ECO:0000313" key="10">
    <source>
        <dbReference type="EMBL" id="GAU92347.1"/>
    </source>
</evidence>
<dbReference type="InterPro" id="IPR006026">
    <property type="entry name" value="Peptidase_Metallo"/>
</dbReference>
<dbReference type="Gene3D" id="3.40.390.10">
    <property type="entry name" value="Collagenase (Catalytic Domain)"/>
    <property type="match status" value="1"/>
</dbReference>
<accession>A0A1D1UYF1</accession>
<gene>
    <name evidence="10" type="primary">RvY_04440-1</name>
    <name evidence="10" type="synonym">RvY_04440.1</name>
    <name evidence="10" type="ORF">RvY_04440</name>
</gene>
<dbReference type="OrthoDB" id="291007at2759"/>
<evidence type="ECO:0000259" key="9">
    <source>
        <dbReference type="PROSITE" id="PS51864"/>
    </source>
</evidence>
<dbReference type="SUPFAM" id="SSF55486">
    <property type="entry name" value="Metalloproteases ('zincins'), catalytic domain"/>
    <property type="match status" value="1"/>
</dbReference>
<comment type="cofactor">
    <cofactor evidence="7">
        <name>Zn(2+)</name>
        <dbReference type="ChEBI" id="CHEBI:29105"/>
    </cofactor>
    <text evidence="7">Binds 1 zinc ion per subunit.</text>
</comment>
<evidence type="ECO:0000256" key="8">
    <source>
        <dbReference type="SAM" id="MobiDB-lite"/>
    </source>
</evidence>
<keyword evidence="1 7" id="KW-0645">Protease</keyword>
<dbReference type="GO" id="GO:0004222">
    <property type="term" value="F:metalloendopeptidase activity"/>
    <property type="evidence" value="ECO:0007669"/>
    <property type="project" value="UniProtKB-UniRule"/>
</dbReference>
<dbReference type="PANTHER" id="PTHR10127">
    <property type="entry name" value="DISCOIDIN, CUB, EGF, LAMININ , AND ZINC METALLOPROTEASE DOMAIN CONTAINING"/>
    <property type="match status" value="1"/>
</dbReference>
<keyword evidence="2 7" id="KW-0479">Metal-binding</keyword>
<dbReference type="PANTHER" id="PTHR10127:SF780">
    <property type="entry name" value="METALLOENDOPEPTIDASE"/>
    <property type="match status" value="1"/>
</dbReference>
<dbReference type="InterPro" id="IPR024079">
    <property type="entry name" value="MetalloPept_cat_dom_sf"/>
</dbReference>
<evidence type="ECO:0000256" key="1">
    <source>
        <dbReference type="ARBA" id="ARBA00022670"/>
    </source>
</evidence>
<dbReference type="PRINTS" id="PR00480">
    <property type="entry name" value="ASTACIN"/>
</dbReference>
<sequence>MAKLACFLFLLALGQTFAARSSGGNSPDVVVRDFGFDSGRTSSASRGSSISSSRGSIWDDADDDFSTPKIQAWPGGIVPYEISSDISSTNAAALKRMFQDISDKTCVRFVPRTRSDKNYALIQSGNKCSAPLGMSTGSSSSKSSLLSSSSSSSTGTPSNIILGQSCFTTTRVARRIMNLLGIPHETSRPDRDDFVEINFSNLRPGYDKQVKQVARSAWLPGVLDVPYDLQSVTQYTDDDIAANTNNWAIRAKSRRNVQLGGDTFSSSDWAKIRKAYNCPSSSFSG</sequence>
<feature type="region of interest" description="Disordered" evidence="8">
    <location>
        <begin position="132"/>
        <end position="156"/>
    </location>
</feature>
<evidence type="ECO:0000256" key="7">
    <source>
        <dbReference type="RuleBase" id="RU361183"/>
    </source>
</evidence>
<evidence type="ECO:0000256" key="3">
    <source>
        <dbReference type="ARBA" id="ARBA00022801"/>
    </source>
</evidence>
<dbReference type="AlphaFoldDB" id="A0A1D1UYF1"/>
<feature type="domain" description="Peptidase M12A" evidence="9">
    <location>
        <begin position="60"/>
        <end position="279"/>
    </location>
</feature>
<keyword evidence="7" id="KW-0732">Signal</keyword>
<protein>
    <recommendedName>
        <fullName evidence="7">Metalloendopeptidase</fullName>
        <ecNumber evidence="7">3.4.24.-</ecNumber>
    </recommendedName>
</protein>
<dbReference type="EC" id="3.4.24.-" evidence="7"/>
<dbReference type="SMART" id="SM00235">
    <property type="entry name" value="ZnMc"/>
    <property type="match status" value="1"/>
</dbReference>
<proteinExistence type="predicted"/>